<feature type="transmembrane region" description="Helical" evidence="7">
    <location>
        <begin position="285"/>
        <end position="309"/>
    </location>
</feature>
<proteinExistence type="inferred from homology"/>
<feature type="transmembrane region" description="Helical" evidence="7">
    <location>
        <begin position="258"/>
        <end position="279"/>
    </location>
</feature>
<dbReference type="PANTHER" id="PTHR30106:SF2">
    <property type="entry name" value="UPF0324 INNER MEMBRANE PROTEIN YEIH"/>
    <property type="match status" value="1"/>
</dbReference>
<feature type="transmembrane region" description="Helical" evidence="7">
    <location>
        <begin position="156"/>
        <end position="177"/>
    </location>
</feature>
<comment type="subcellular location">
    <subcellularLocation>
        <location evidence="1">Cell membrane</location>
        <topology evidence="1">Multi-pass membrane protein</topology>
    </subcellularLocation>
</comment>
<keyword evidence="3" id="KW-1003">Cell membrane</keyword>
<keyword evidence="6 7" id="KW-0472">Membrane</keyword>
<dbReference type="RefSeq" id="WP_136552640.1">
    <property type="nucleotide sequence ID" value="NZ_STGJ01000007.1"/>
</dbReference>
<evidence type="ECO:0000256" key="1">
    <source>
        <dbReference type="ARBA" id="ARBA00004651"/>
    </source>
</evidence>
<feature type="transmembrane region" description="Helical" evidence="7">
    <location>
        <begin position="321"/>
        <end position="345"/>
    </location>
</feature>
<evidence type="ECO:0000256" key="6">
    <source>
        <dbReference type="ARBA" id="ARBA00023136"/>
    </source>
</evidence>
<dbReference type="Proteomes" id="UP000308891">
    <property type="component" value="Unassembled WGS sequence"/>
</dbReference>
<keyword evidence="5 7" id="KW-1133">Transmembrane helix</keyword>
<protein>
    <submittedName>
        <fullName evidence="8">YeiH family putative sulfate export transporter</fullName>
    </submittedName>
</protein>
<evidence type="ECO:0000256" key="5">
    <source>
        <dbReference type="ARBA" id="ARBA00022989"/>
    </source>
</evidence>
<name>A0A4T0UWG1_9NEIS</name>
<evidence type="ECO:0000256" key="7">
    <source>
        <dbReference type="SAM" id="Phobius"/>
    </source>
</evidence>
<sequence>MNKEHLTSLLPGLALAIALALASMWLAELDGMRRLGFSALTIAIVGGMLLGNTVYPAIAGRCHHGVDFAKAKLLRLGIILFGFKLTFQDIAAVGVMGIVIDALIVVSTFYLAWVLGRHVFKLDEQSTILIGAGSSICGAAAVLAAEPVLRAQADKVAVAVATVVVFGTLAMFVYPAAWHALVAAGWVHNDTFFYGVYSGATIHEVAQVVAAGKAIGEDAATSAVITKMIRVMMLAPFLIFLSAWLARRHRGGGAKGRGKVQIPWFAVLFLAVAGFNSLALLPQQWVAEVVVFDNVVLAAAMGALGLTTHVSAIRRAGVKPLALAAILFAWLVGGGALLCTLLLGAP</sequence>
<evidence type="ECO:0000256" key="4">
    <source>
        <dbReference type="ARBA" id="ARBA00022692"/>
    </source>
</evidence>
<dbReference type="GO" id="GO:0005886">
    <property type="term" value="C:plasma membrane"/>
    <property type="evidence" value="ECO:0007669"/>
    <property type="project" value="UniProtKB-SubCell"/>
</dbReference>
<accession>A0A4T0UWG1</accession>
<organism evidence="8 9">
    <name type="scientific">Crenobacter intestini</name>
    <dbReference type="NCBI Taxonomy" id="2563443"/>
    <lineage>
        <taxon>Bacteria</taxon>
        <taxon>Pseudomonadati</taxon>
        <taxon>Pseudomonadota</taxon>
        <taxon>Betaproteobacteria</taxon>
        <taxon>Neisseriales</taxon>
        <taxon>Neisseriaceae</taxon>
        <taxon>Crenobacter</taxon>
    </lineage>
</organism>
<feature type="transmembrane region" description="Helical" evidence="7">
    <location>
        <begin position="228"/>
        <end position="246"/>
    </location>
</feature>
<evidence type="ECO:0000256" key="2">
    <source>
        <dbReference type="ARBA" id="ARBA00007977"/>
    </source>
</evidence>
<comment type="caution">
    <text evidence="8">The sequence shown here is derived from an EMBL/GenBank/DDBJ whole genome shotgun (WGS) entry which is preliminary data.</text>
</comment>
<gene>
    <name evidence="8" type="ORF">E5K04_07650</name>
</gene>
<evidence type="ECO:0000313" key="9">
    <source>
        <dbReference type="Proteomes" id="UP000308891"/>
    </source>
</evidence>
<feature type="transmembrane region" description="Helical" evidence="7">
    <location>
        <begin position="90"/>
        <end position="113"/>
    </location>
</feature>
<evidence type="ECO:0000313" key="8">
    <source>
        <dbReference type="EMBL" id="TIC83424.1"/>
    </source>
</evidence>
<dbReference type="EMBL" id="STGJ01000007">
    <property type="protein sequence ID" value="TIC83424.1"/>
    <property type="molecule type" value="Genomic_DNA"/>
</dbReference>
<keyword evidence="9" id="KW-1185">Reference proteome</keyword>
<feature type="transmembrane region" description="Helical" evidence="7">
    <location>
        <begin position="32"/>
        <end position="51"/>
    </location>
</feature>
<dbReference type="OrthoDB" id="9805703at2"/>
<comment type="similarity">
    <text evidence="2">Belongs to the UPF0324 family.</text>
</comment>
<keyword evidence="4 7" id="KW-0812">Transmembrane</keyword>
<reference evidence="8 9" key="1">
    <citation type="submission" date="2019-04" db="EMBL/GenBank/DDBJ databases">
        <title>Crenobacter sp. nov.</title>
        <authorList>
            <person name="Shi S."/>
        </authorList>
    </citation>
    <scope>NUCLEOTIDE SEQUENCE [LARGE SCALE GENOMIC DNA]</scope>
    <source>
        <strain evidence="8 9">GY 70310</strain>
    </source>
</reference>
<dbReference type="AlphaFoldDB" id="A0A4T0UWG1"/>
<evidence type="ECO:0000256" key="3">
    <source>
        <dbReference type="ARBA" id="ARBA00022475"/>
    </source>
</evidence>
<dbReference type="PANTHER" id="PTHR30106">
    <property type="entry name" value="INNER MEMBRANE PROTEIN YEIH-RELATED"/>
    <property type="match status" value="1"/>
</dbReference>
<dbReference type="InterPro" id="IPR018383">
    <property type="entry name" value="UPF0324_pro"/>
</dbReference>
<dbReference type="Pfam" id="PF03601">
    <property type="entry name" value="Cons_hypoth698"/>
    <property type="match status" value="1"/>
</dbReference>
<feature type="transmembrane region" description="Helical" evidence="7">
    <location>
        <begin position="125"/>
        <end position="144"/>
    </location>
</feature>
<dbReference type="NCBIfam" id="TIGR00698">
    <property type="entry name" value="YeiH family putative sulfate export transporter"/>
    <property type="match status" value="1"/>
</dbReference>
<dbReference type="InterPro" id="IPR004630">
    <property type="entry name" value="UPF0324_YeiH-like"/>
</dbReference>